<gene>
    <name evidence="1" type="ORF">DPMN_028400</name>
</gene>
<proteinExistence type="predicted"/>
<evidence type="ECO:0000313" key="1">
    <source>
        <dbReference type="EMBL" id="KAH3865361.1"/>
    </source>
</evidence>
<comment type="caution">
    <text evidence="1">The sequence shown here is derived from an EMBL/GenBank/DDBJ whole genome shotgun (WGS) entry which is preliminary data.</text>
</comment>
<sequence length="152" mass="17855">MLHLLHEGLDALRVALFTRELQYYMIPDRNLMTACGLEEEQKSTWISTITEMMNEGPSMIMRLPKIRQALIPHPEPFRWFNCRKMELDLLYLAQMNRVKLCRDENWVVDSSDVILHAIHRRMYETMSEVRLMMIIGGSGVHNMADVYNGPLM</sequence>
<dbReference type="AlphaFoldDB" id="A0A9D4LYX2"/>
<evidence type="ECO:0000313" key="2">
    <source>
        <dbReference type="Proteomes" id="UP000828390"/>
    </source>
</evidence>
<organism evidence="1 2">
    <name type="scientific">Dreissena polymorpha</name>
    <name type="common">Zebra mussel</name>
    <name type="synonym">Mytilus polymorpha</name>
    <dbReference type="NCBI Taxonomy" id="45954"/>
    <lineage>
        <taxon>Eukaryota</taxon>
        <taxon>Metazoa</taxon>
        <taxon>Spiralia</taxon>
        <taxon>Lophotrochozoa</taxon>
        <taxon>Mollusca</taxon>
        <taxon>Bivalvia</taxon>
        <taxon>Autobranchia</taxon>
        <taxon>Heteroconchia</taxon>
        <taxon>Euheterodonta</taxon>
        <taxon>Imparidentia</taxon>
        <taxon>Neoheterodontei</taxon>
        <taxon>Myida</taxon>
        <taxon>Dreissenoidea</taxon>
        <taxon>Dreissenidae</taxon>
        <taxon>Dreissena</taxon>
    </lineage>
</organism>
<protein>
    <submittedName>
        <fullName evidence="1">Uncharacterized protein</fullName>
    </submittedName>
</protein>
<accession>A0A9D4LYX2</accession>
<dbReference type="Proteomes" id="UP000828390">
    <property type="component" value="Unassembled WGS sequence"/>
</dbReference>
<keyword evidence="2" id="KW-1185">Reference proteome</keyword>
<reference evidence="1" key="1">
    <citation type="journal article" date="2019" name="bioRxiv">
        <title>The Genome of the Zebra Mussel, Dreissena polymorpha: A Resource for Invasive Species Research.</title>
        <authorList>
            <person name="McCartney M.A."/>
            <person name="Auch B."/>
            <person name="Kono T."/>
            <person name="Mallez S."/>
            <person name="Zhang Y."/>
            <person name="Obille A."/>
            <person name="Becker A."/>
            <person name="Abrahante J.E."/>
            <person name="Garbe J."/>
            <person name="Badalamenti J.P."/>
            <person name="Herman A."/>
            <person name="Mangelson H."/>
            <person name="Liachko I."/>
            <person name="Sullivan S."/>
            <person name="Sone E.D."/>
            <person name="Koren S."/>
            <person name="Silverstein K.A.T."/>
            <person name="Beckman K.B."/>
            <person name="Gohl D.M."/>
        </authorList>
    </citation>
    <scope>NUCLEOTIDE SEQUENCE</scope>
    <source>
        <strain evidence="1">Duluth1</strain>
        <tissue evidence="1">Whole animal</tissue>
    </source>
</reference>
<dbReference type="EMBL" id="JAIWYP010000002">
    <property type="protein sequence ID" value="KAH3865361.1"/>
    <property type="molecule type" value="Genomic_DNA"/>
</dbReference>
<name>A0A9D4LYX2_DREPO</name>
<reference evidence="1" key="2">
    <citation type="submission" date="2020-11" db="EMBL/GenBank/DDBJ databases">
        <authorList>
            <person name="McCartney M.A."/>
            <person name="Auch B."/>
            <person name="Kono T."/>
            <person name="Mallez S."/>
            <person name="Becker A."/>
            <person name="Gohl D.M."/>
            <person name="Silverstein K.A.T."/>
            <person name="Koren S."/>
            <person name="Bechman K.B."/>
            <person name="Herman A."/>
            <person name="Abrahante J.E."/>
            <person name="Garbe J."/>
        </authorList>
    </citation>
    <scope>NUCLEOTIDE SEQUENCE</scope>
    <source>
        <strain evidence="1">Duluth1</strain>
        <tissue evidence="1">Whole animal</tissue>
    </source>
</reference>